<proteinExistence type="predicted"/>
<dbReference type="CDD" id="cd00033">
    <property type="entry name" value="CCP"/>
    <property type="match status" value="2"/>
</dbReference>
<dbReference type="InterPro" id="IPR035976">
    <property type="entry name" value="Sushi/SCR/CCP_sf"/>
</dbReference>
<dbReference type="Pfam" id="PF01822">
    <property type="entry name" value="WSC"/>
    <property type="match status" value="1"/>
</dbReference>
<reference evidence="6" key="1">
    <citation type="journal article" date="2023" name="G3 (Bethesda)">
        <title>A reference genome for the long-term kleptoplast-retaining sea slug Elysia crispata morphotype clarki.</title>
        <authorList>
            <person name="Eastman K.E."/>
            <person name="Pendleton A.L."/>
            <person name="Shaikh M.A."/>
            <person name="Suttiyut T."/>
            <person name="Ogas R."/>
            <person name="Tomko P."/>
            <person name="Gavelis G."/>
            <person name="Widhalm J.R."/>
            <person name="Wisecaver J.H."/>
        </authorList>
    </citation>
    <scope>NUCLEOTIDE SEQUENCE</scope>
    <source>
        <strain evidence="6">ECLA1</strain>
    </source>
</reference>
<dbReference type="SUPFAM" id="SSF57535">
    <property type="entry name" value="Complement control module/SCR domain"/>
    <property type="match status" value="2"/>
</dbReference>
<dbReference type="InterPro" id="IPR016186">
    <property type="entry name" value="C-type_lectin-like/link_sf"/>
</dbReference>
<feature type="domain" description="WSC" evidence="5">
    <location>
        <begin position="399"/>
        <end position="501"/>
    </location>
</feature>
<dbReference type="Gene3D" id="2.60.120.260">
    <property type="entry name" value="Galactose-binding domain-like"/>
    <property type="match status" value="1"/>
</dbReference>
<keyword evidence="2" id="KW-1015">Disulfide bond</keyword>
<name>A0AAE1E885_9GAST</name>
<accession>A0AAE1E885</accession>
<feature type="domain" description="Sushi" evidence="4">
    <location>
        <begin position="1199"/>
        <end position="1262"/>
    </location>
</feature>
<keyword evidence="1" id="KW-0732">Signal</keyword>
<comment type="caution">
    <text evidence="6">The sequence shown here is derived from an EMBL/GenBank/DDBJ whole genome shotgun (WGS) entry which is preliminary data.</text>
</comment>
<dbReference type="SUPFAM" id="SSF56436">
    <property type="entry name" value="C-type lectin-like"/>
    <property type="match status" value="1"/>
</dbReference>
<dbReference type="InterPro" id="IPR001304">
    <property type="entry name" value="C-type_lectin-like"/>
</dbReference>
<evidence type="ECO:0000313" key="6">
    <source>
        <dbReference type="EMBL" id="KAK3797190.1"/>
    </source>
</evidence>
<dbReference type="SUPFAM" id="SSF49785">
    <property type="entry name" value="Galactose-binding domain-like"/>
    <property type="match status" value="1"/>
</dbReference>
<dbReference type="CDD" id="cd00037">
    <property type="entry name" value="CLECT"/>
    <property type="match status" value="1"/>
</dbReference>
<feature type="domain" description="WSC" evidence="5">
    <location>
        <begin position="128"/>
        <end position="219"/>
    </location>
</feature>
<evidence type="ECO:0000313" key="7">
    <source>
        <dbReference type="Proteomes" id="UP001283361"/>
    </source>
</evidence>
<dbReference type="InterPro" id="IPR002889">
    <property type="entry name" value="WSC_carb-bd"/>
</dbReference>
<dbReference type="Gene3D" id="2.10.70.10">
    <property type="entry name" value="Complement Module, domain 1"/>
    <property type="match status" value="2"/>
</dbReference>
<protein>
    <submittedName>
        <fullName evidence="6">Uncharacterized protein</fullName>
    </submittedName>
</protein>
<evidence type="ECO:0000259" key="4">
    <source>
        <dbReference type="PROSITE" id="PS50923"/>
    </source>
</evidence>
<evidence type="ECO:0000256" key="1">
    <source>
        <dbReference type="ARBA" id="ARBA00022729"/>
    </source>
</evidence>
<gene>
    <name evidence="6" type="ORF">RRG08_015164</name>
</gene>
<dbReference type="SMART" id="SM00321">
    <property type="entry name" value="WSC"/>
    <property type="match status" value="1"/>
</dbReference>
<comment type="caution">
    <text evidence="3">Lacks conserved residue(s) required for the propagation of feature annotation.</text>
</comment>
<dbReference type="InterPro" id="IPR008979">
    <property type="entry name" value="Galactose-bd-like_sf"/>
</dbReference>
<dbReference type="Gene3D" id="3.10.100.10">
    <property type="entry name" value="Mannose-Binding Protein A, subunit A"/>
    <property type="match status" value="1"/>
</dbReference>
<dbReference type="SMART" id="SM00032">
    <property type="entry name" value="CCP"/>
    <property type="match status" value="2"/>
</dbReference>
<sequence>MKDPSSSAALVCSSMGGYLAVMETTEERDLVKARFDATPSLAEILSQLSQSCWRHPCFAASWMGGLAKSARNVSKYTYSNGAWLDHAELPAPILQSTSKKCFVHNATDLSISSESTTCSSKPFICEKGTDYMGCYSKLTYGLPVIVNYKLMNLRQCKESCTSAMLAGYTLYGVGIDQLPTCYCLKPDEIRKENDYDCTDQCAGHQACGAANRISVYSPVPTPVAGSCEELYGQGVLLSGLYQVETPGWYSMCYMPNSSYTGLYPPVGSCGAAICDQDKVLIGQGNTVFLIDVTEPSRVESPEDTCFNVIEIGATIVASVRTAEQMALLTDFLNWNPTGATSTVIGLVDEFLTGSYTWSDGYLYRPGEINVTDSSAPLTNRDRARYTTVDHLGVVAGHTDKHHVACMLDTHVKDDPQCYFYHETLVYGRIKNYATMSVTLCRQVCQTDGHLTFFVSSFACVCGSGPVLAPNVSIAECSKPCPGNRLQICGGTPGDGIFFFKKYTFDTMDIAANCSELYNNLIVLEAAYKLESAAWQTNYTAYCGLEDWTIAEECQTGFMSKNHKCLRFMRLETHTVTEAAAACLDLSSVLASLLTPEDLEDVLNITMNVSSLSTAKLWAIGHYSPLSNGYYVDSFGYLIPPSADIFTGVTLDEQCMALDTENRTLVAVSCNTVLPYICHHNRHVQTNVEAIPAGQFPDPDLSFPTSMTSHQCIELCRGKGSEYSMIRGADCYCNLTTFTFALDETSFSQSCPGNIFQLCGSNFSSIVYTITFLPNSQFPNCDELLNYGITAPGNYIMEDGSHVTCFKYTTHSDYVMANNDDITVEASSVFSSSFTSADAKLDIRTLKPGGWAGALGNSGYYLKFDLHDVYMVQGIILMGVPDHDRMTSLSITHQLTDSHVENYFLNPIDIIYPPTSSLTWIDIEKPFVASQVTITFNAWDGSKPGCSIEFIGFKFYEYWTDSYYLGARGQLQNASAISTVFIIADVNSCVETCRTNGFNYFMINEEAIPAPNTAVCSCLNPSVSTRDFYTSLETGLTCLDSQPCSFYSSPFTSLYSSSTTTCQLPSTTATQNEVTILTKNNPSSSDHPSIGSVFNVTCNNGYTSNLWSGTFTTICANYDRWFPTLIDLTCTRVDCGSPPGLANLTLATTNGSLSTTYESVVSYECEEQGHLINGSDLTWEIECSASGQWLPEQPPSCIVKICLAPTLVNNSYLVHQDMYVYGDVAVMKCDNGSVFDGTYSTSFPMTCQIDGTWDQTPDVPCRALDCPPTLPPVSHAAASLASDLSGHYECNGGRQFPDETTSKTVLCNQDTNKWPSTTETDVCRKTRTFGTNICLVQADKCMDSSILGEVNSRSLVDCVVSCSDTAFCRSVCYRRSSKFLEGAPNCQLISSEWKHEHELDRAGWDFYDTFGLVCS</sequence>
<evidence type="ECO:0000256" key="2">
    <source>
        <dbReference type="ARBA" id="ARBA00023157"/>
    </source>
</evidence>
<organism evidence="6 7">
    <name type="scientific">Elysia crispata</name>
    <name type="common">lettuce slug</name>
    <dbReference type="NCBI Taxonomy" id="231223"/>
    <lineage>
        <taxon>Eukaryota</taxon>
        <taxon>Metazoa</taxon>
        <taxon>Spiralia</taxon>
        <taxon>Lophotrochozoa</taxon>
        <taxon>Mollusca</taxon>
        <taxon>Gastropoda</taxon>
        <taxon>Heterobranchia</taxon>
        <taxon>Euthyneura</taxon>
        <taxon>Panpulmonata</taxon>
        <taxon>Sacoglossa</taxon>
        <taxon>Placobranchoidea</taxon>
        <taxon>Plakobranchidae</taxon>
        <taxon>Elysia</taxon>
    </lineage>
</organism>
<keyword evidence="3" id="KW-0768">Sushi</keyword>
<evidence type="ECO:0000259" key="5">
    <source>
        <dbReference type="PROSITE" id="PS51212"/>
    </source>
</evidence>
<keyword evidence="7" id="KW-1185">Reference proteome</keyword>
<dbReference type="PROSITE" id="PS51212">
    <property type="entry name" value="WSC"/>
    <property type="match status" value="2"/>
</dbReference>
<dbReference type="SMART" id="SM00034">
    <property type="entry name" value="CLECT"/>
    <property type="match status" value="1"/>
</dbReference>
<dbReference type="InterPro" id="IPR000436">
    <property type="entry name" value="Sushi_SCR_CCP_dom"/>
</dbReference>
<dbReference type="Proteomes" id="UP001283361">
    <property type="component" value="Unassembled WGS sequence"/>
</dbReference>
<dbReference type="Pfam" id="PF00084">
    <property type="entry name" value="Sushi"/>
    <property type="match status" value="2"/>
</dbReference>
<dbReference type="EMBL" id="JAWDGP010000796">
    <property type="protein sequence ID" value="KAK3797190.1"/>
    <property type="molecule type" value="Genomic_DNA"/>
</dbReference>
<feature type="domain" description="Sushi" evidence="4">
    <location>
        <begin position="1132"/>
        <end position="1198"/>
    </location>
</feature>
<feature type="domain" description="Sushi" evidence="4">
    <location>
        <begin position="1059"/>
        <end position="1131"/>
    </location>
</feature>
<dbReference type="PROSITE" id="PS50923">
    <property type="entry name" value="SUSHI"/>
    <property type="match status" value="3"/>
</dbReference>
<dbReference type="InterPro" id="IPR016187">
    <property type="entry name" value="CTDL_fold"/>
</dbReference>
<evidence type="ECO:0000256" key="3">
    <source>
        <dbReference type="PROSITE-ProRule" id="PRU00302"/>
    </source>
</evidence>